<dbReference type="EMBL" id="VJMH01006435">
    <property type="protein sequence ID" value="KAF0689570.1"/>
    <property type="molecule type" value="Genomic_DNA"/>
</dbReference>
<dbReference type="EMBL" id="CAADRA010006456">
    <property type="protein sequence ID" value="VFT95715.1"/>
    <property type="molecule type" value="Genomic_DNA"/>
</dbReference>
<organism evidence="2 3">
    <name type="scientific">Aphanomyces stellatus</name>
    <dbReference type="NCBI Taxonomy" id="120398"/>
    <lineage>
        <taxon>Eukaryota</taxon>
        <taxon>Sar</taxon>
        <taxon>Stramenopiles</taxon>
        <taxon>Oomycota</taxon>
        <taxon>Saprolegniomycetes</taxon>
        <taxon>Saprolegniales</taxon>
        <taxon>Verrucalvaceae</taxon>
        <taxon>Aphanomyces</taxon>
    </lineage>
</organism>
<protein>
    <submittedName>
        <fullName evidence="2">Aste57867_18989 protein</fullName>
    </submittedName>
</protein>
<evidence type="ECO:0000313" key="3">
    <source>
        <dbReference type="Proteomes" id="UP000332933"/>
    </source>
</evidence>
<evidence type="ECO:0000313" key="1">
    <source>
        <dbReference type="EMBL" id="KAF0689570.1"/>
    </source>
</evidence>
<proteinExistence type="predicted"/>
<dbReference type="Proteomes" id="UP000332933">
    <property type="component" value="Unassembled WGS sequence"/>
</dbReference>
<keyword evidence="3" id="KW-1185">Reference proteome</keyword>
<evidence type="ECO:0000313" key="2">
    <source>
        <dbReference type="EMBL" id="VFT95715.1"/>
    </source>
</evidence>
<dbReference type="OrthoDB" id="68750at2759"/>
<accession>A0A485LBQ1</accession>
<sequence length="131" mass="14914">MKFATTTTTPLAKWRWAFIDKQVYPDGFHKSAMQKTLNDIKNDVIQRLAKEPFDVISKEHGFHRRKSERMGNTSHCIKLNDCIRLVVAEAHDDVGPIMVAYVFHSNHTTTEPGYGKASEDAAAGHYKVQRL</sequence>
<gene>
    <name evidence="2" type="primary">Aste57867_18989</name>
    <name evidence="1" type="ORF">As57867_018925</name>
    <name evidence="2" type="ORF">ASTE57867_18989</name>
</gene>
<name>A0A485LBQ1_9STRA</name>
<reference evidence="2 3" key="1">
    <citation type="submission" date="2019-03" db="EMBL/GenBank/DDBJ databases">
        <authorList>
            <person name="Gaulin E."/>
            <person name="Dumas B."/>
        </authorList>
    </citation>
    <scope>NUCLEOTIDE SEQUENCE [LARGE SCALE GENOMIC DNA]</scope>
    <source>
        <strain evidence="2">CBS 568.67</strain>
    </source>
</reference>
<reference evidence="1" key="2">
    <citation type="submission" date="2019-06" db="EMBL/GenBank/DDBJ databases">
        <title>Genomics analysis of Aphanomyces spp. identifies a new class of oomycete effector associated with host adaptation.</title>
        <authorList>
            <person name="Gaulin E."/>
        </authorList>
    </citation>
    <scope>NUCLEOTIDE SEQUENCE</scope>
    <source>
        <strain evidence="1">CBS 578.67</strain>
    </source>
</reference>
<dbReference type="AlphaFoldDB" id="A0A485LBQ1"/>